<gene>
    <name evidence="1" type="ORF">E1B28_010572</name>
</gene>
<organism evidence="1 2">
    <name type="scientific">Marasmius oreades</name>
    <name type="common">fairy-ring Marasmius</name>
    <dbReference type="NCBI Taxonomy" id="181124"/>
    <lineage>
        <taxon>Eukaryota</taxon>
        <taxon>Fungi</taxon>
        <taxon>Dikarya</taxon>
        <taxon>Basidiomycota</taxon>
        <taxon>Agaricomycotina</taxon>
        <taxon>Agaricomycetes</taxon>
        <taxon>Agaricomycetidae</taxon>
        <taxon>Agaricales</taxon>
        <taxon>Marasmiineae</taxon>
        <taxon>Marasmiaceae</taxon>
        <taxon>Marasmius</taxon>
    </lineage>
</organism>
<evidence type="ECO:0000313" key="2">
    <source>
        <dbReference type="Proteomes" id="UP001049176"/>
    </source>
</evidence>
<protein>
    <submittedName>
        <fullName evidence="1">Uncharacterized protein</fullName>
    </submittedName>
</protein>
<keyword evidence="2" id="KW-1185">Reference proteome</keyword>
<reference evidence="1" key="1">
    <citation type="journal article" date="2021" name="Genome Biol. Evol.">
        <title>The assembled and annotated genome of the fairy-ring fungus Marasmius oreades.</title>
        <authorList>
            <person name="Hiltunen M."/>
            <person name="Ament-Velasquez S.L."/>
            <person name="Johannesson H."/>
        </authorList>
    </citation>
    <scope>NUCLEOTIDE SEQUENCE</scope>
    <source>
        <strain evidence="1">03SP1</strain>
    </source>
</reference>
<dbReference type="GeneID" id="66079648"/>
<dbReference type="Proteomes" id="UP001049176">
    <property type="component" value="Chromosome 6"/>
</dbReference>
<accession>A0A9P7RYV4</accession>
<dbReference type="AlphaFoldDB" id="A0A9P7RYV4"/>
<evidence type="ECO:0000313" key="1">
    <source>
        <dbReference type="EMBL" id="KAG7091543.1"/>
    </source>
</evidence>
<dbReference type="EMBL" id="CM032186">
    <property type="protein sequence ID" value="KAG7091543.1"/>
    <property type="molecule type" value="Genomic_DNA"/>
</dbReference>
<name>A0A9P7RYV4_9AGAR</name>
<dbReference type="KEGG" id="more:E1B28_010572"/>
<sequence>MKGNTSWMSDLDFVLSRSPGPAGPPLRLPSIDDLTEGVIKQLIKTLSSNICKSLQQDVDTFSRLSLIRNRLEPVDPKKVEDVPTFHILYLRHYLTRIPNYKHRISLMRLLLGACVPCIFKASPARTPKPSDDWSSYCCRACDAHYETPEHVMLACPADLELLAIREQFMASLPSRQRYNVPVQDNEAFQVLKNCIYSWDLVVATARFVHQAMVLWQRKVLEGFRCFDSAEEDLNSDGDSEFNVSASGSDFGDEEFGNDESITAILH</sequence>
<dbReference type="RefSeq" id="XP_043008013.1">
    <property type="nucleotide sequence ID" value="XM_043160781.1"/>
</dbReference>
<comment type="caution">
    <text evidence="1">The sequence shown here is derived from an EMBL/GenBank/DDBJ whole genome shotgun (WGS) entry which is preliminary data.</text>
</comment>
<dbReference type="OrthoDB" id="3262758at2759"/>
<proteinExistence type="predicted"/>